<evidence type="ECO:0000313" key="2">
    <source>
        <dbReference type="EMBL" id="CEP11663.1"/>
    </source>
</evidence>
<protein>
    <submittedName>
        <fullName evidence="2">Uncharacterized protein</fullName>
    </submittedName>
</protein>
<keyword evidence="3" id="KW-1185">Reference proteome</keyword>
<organism evidence="2 3">
    <name type="scientific">Parasitella parasitica</name>
    <dbReference type="NCBI Taxonomy" id="35722"/>
    <lineage>
        <taxon>Eukaryota</taxon>
        <taxon>Fungi</taxon>
        <taxon>Fungi incertae sedis</taxon>
        <taxon>Mucoromycota</taxon>
        <taxon>Mucoromycotina</taxon>
        <taxon>Mucoromycetes</taxon>
        <taxon>Mucorales</taxon>
        <taxon>Mucorineae</taxon>
        <taxon>Mucoraceae</taxon>
        <taxon>Parasitella</taxon>
    </lineage>
</organism>
<reference evidence="2 3" key="1">
    <citation type="submission" date="2014-09" db="EMBL/GenBank/DDBJ databases">
        <authorList>
            <person name="Ellenberger Sabrina"/>
        </authorList>
    </citation>
    <scope>NUCLEOTIDE SEQUENCE [LARGE SCALE GENOMIC DNA]</scope>
    <source>
        <strain evidence="2 3">CBS 412.66</strain>
    </source>
</reference>
<dbReference type="Proteomes" id="UP000054107">
    <property type="component" value="Unassembled WGS sequence"/>
</dbReference>
<proteinExistence type="predicted"/>
<evidence type="ECO:0000256" key="1">
    <source>
        <dbReference type="SAM" id="MobiDB-lite"/>
    </source>
</evidence>
<dbReference type="OrthoDB" id="2287260at2759"/>
<dbReference type="AlphaFoldDB" id="A0A0B7N8B4"/>
<sequence>MKVKETRRSNDQSHRGPGRPKKAVIIDAVEEGEASTSATTAPIALRSTEVSEAYDELCAAVRPTTALAYKLPLAHWENYCNENFEGPEVYTVGPPSKVITFFQDFVLLRRYTRRIRIGADTRTQIGLQDEAGPSYSTLPQETLYE</sequence>
<feature type="region of interest" description="Disordered" evidence="1">
    <location>
        <begin position="1"/>
        <end position="23"/>
    </location>
</feature>
<name>A0A0B7N8B4_9FUNG</name>
<accession>A0A0B7N8B4</accession>
<dbReference type="EMBL" id="LN726737">
    <property type="protein sequence ID" value="CEP11663.1"/>
    <property type="molecule type" value="Genomic_DNA"/>
</dbReference>
<gene>
    <name evidence="2" type="primary">PARPA_05544.1 scaffold 18645</name>
</gene>
<feature type="compositionally biased region" description="Basic and acidic residues" evidence="1">
    <location>
        <begin position="1"/>
        <end position="14"/>
    </location>
</feature>
<evidence type="ECO:0000313" key="3">
    <source>
        <dbReference type="Proteomes" id="UP000054107"/>
    </source>
</evidence>